<feature type="region of interest" description="Disordered" evidence="1">
    <location>
        <begin position="392"/>
        <end position="422"/>
    </location>
</feature>
<evidence type="ECO:0000313" key="4">
    <source>
        <dbReference type="WBParaSite" id="maker-unitig_39791-snap-gene-0.2-mRNA-1"/>
    </source>
</evidence>
<dbReference type="Proteomes" id="UP000095280">
    <property type="component" value="Unplaced"/>
</dbReference>
<feature type="compositionally biased region" description="Low complexity" evidence="1">
    <location>
        <begin position="731"/>
        <end position="755"/>
    </location>
</feature>
<name>A0A1I8FMF3_9PLAT</name>
<reference evidence="4" key="1">
    <citation type="submission" date="2016-11" db="UniProtKB">
        <authorList>
            <consortium name="WormBaseParasite"/>
        </authorList>
    </citation>
    <scope>IDENTIFICATION</scope>
</reference>
<keyword evidence="2" id="KW-1133">Transmembrane helix</keyword>
<keyword evidence="3" id="KW-1185">Reference proteome</keyword>
<dbReference type="AlphaFoldDB" id="A0A1I8FMF3"/>
<organism evidence="3 4">
    <name type="scientific">Macrostomum lignano</name>
    <dbReference type="NCBI Taxonomy" id="282301"/>
    <lineage>
        <taxon>Eukaryota</taxon>
        <taxon>Metazoa</taxon>
        <taxon>Spiralia</taxon>
        <taxon>Lophotrochozoa</taxon>
        <taxon>Platyhelminthes</taxon>
        <taxon>Rhabditophora</taxon>
        <taxon>Macrostomorpha</taxon>
        <taxon>Macrostomida</taxon>
        <taxon>Macrostomidae</taxon>
        <taxon>Macrostomum</taxon>
    </lineage>
</organism>
<feature type="compositionally biased region" description="Basic and acidic residues" evidence="1">
    <location>
        <begin position="707"/>
        <end position="718"/>
    </location>
</feature>
<protein>
    <submittedName>
        <fullName evidence="4">Ig-like domain-containing protein</fullName>
    </submittedName>
</protein>
<dbReference type="WBParaSite" id="maker-unitig_39791-snap-gene-0.2-mRNA-1">
    <property type="protein sequence ID" value="maker-unitig_39791-snap-gene-0.2-mRNA-1"/>
    <property type="gene ID" value="maker-unitig_39791-snap-gene-0.2"/>
</dbReference>
<evidence type="ECO:0000256" key="2">
    <source>
        <dbReference type="SAM" id="Phobius"/>
    </source>
</evidence>
<feature type="region of interest" description="Disordered" evidence="1">
    <location>
        <begin position="593"/>
        <end position="623"/>
    </location>
</feature>
<feature type="region of interest" description="Disordered" evidence="1">
    <location>
        <begin position="640"/>
        <end position="794"/>
    </location>
</feature>
<feature type="region of interest" description="Disordered" evidence="1">
    <location>
        <begin position="30"/>
        <end position="51"/>
    </location>
</feature>
<feature type="compositionally biased region" description="Basic and acidic residues" evidence="1">
    <location>
        <begin position="678"/>
        <end position="691"/>
    </location>
</feature>
<feature type="transmembrane region" description="Helical" evidence="2">
    <location>
        <begin position="357"/>
        <end position="383"/>
    </location>
</feature>
<feature type="compositionally biased region" description="Basic residues" evidence="1">
    <location>
        <begin position="719"/>
        <end position="730"/>
    </location>
</feature>
<keyword evidence="2" id="KW-0472">Membrane</keyword>
<evidence type="ECO:0000256" key="1">
    <source>
        <dbReference type="SAM" id="MobiDB-lite"/>
    </source>
</evidence>
<proteinExistence type="predicted"/>
<keyword evidence="2" id="KW-0812">Transmembrane</keyword>
<sequence>HRHVPASASSPAAVGAWIAAPAHRDCRPTLPRFSSHSRTHPWSCRPPASRRVHTSDVDASYPYASDTVAQPAAALTIQDIYLRSEETGRTWALLSSGKLFLRQRRNLSEGRPALSVCLLPRRSSSRGGGSLALTLEQQKKILEAAKKKKCQCQVFAMDYLKRGTCLYLCSAYKLEMYQRENYLFILANRALDVFVNSRSRLKTWPMAMLLWQNHVKPRPELQFVGKSSRPPSKSDSFYYGVYTTQAVQLMAHASVPGSLCADSTWTCRQGPRTSLATANTNDKAPISDKMKVRGKIVTSDFLAEFKWQQTGSRIEVRISDSHQKTKGSFDTRFAIEDNCTTAFMRVFYRDLTCPQTIVALISSIFLLCLAGLLSIFVGLLRFYQRGAAAAAARGSAQQRRPPELRGLGRHTPAVTGPGRHPQPLWRAALGKRQGAELAQREFHFFSRPSCRAVPPASSAARQVHAGFSRLDSTQLTTGTPPQSVVPLHSTSTTFGNCGIGCRLSAASCCQNDEPIFVRLTPRSRPPRRAVSPADEERELLAASPNFQTRRMVFEAPPGHKRKARGEVVADESTALLHLHHQGLGNAWQSATDDAHMTATRSRNRFDSVDPAIRHTPSSGERLTRGGADFFAVFGPPCGQLALRPGPADRSSPPTWKRRTRRRSENARSAAGSSAPESRGPRSDDGVMETRRLARPGGRGAVTARPATDCRFKEEEARATSRRPSRPRRRPPNSAQASREAGRSRGCGSASSAVPRRPLRRRPRAEAERQRRDARGRQKGVEGRPVRLSVRSASSSGRLLLEPLATPTPWRVAAMEAVGLLD</sequence>
<accession>A0A1I8FMF3</accession>
<feature type="compositionally biased region" description="Basic and acidic residues" evidence="1">
    <location>
        <begin position="763"/>
        <end position="784"/>
    </location>
</feature>
<evidence type="ECO:0000313" key="3">
    <source>
        <dbReference type="Proteomes" id="UP000095280"/>
    </source>
</evidence>